<dbReference type="AlphaFoldDB" id="A0AA37BPC2"/>
<dbReference type="GO" id="GO:0015074">
    <property type="term" value="P:DNA integration"/>
    <property type="evidence" value="ECO:0007669"/>
    <property type="project" value="InterPro"/>
</dbReference>
<dbReference type="InterPro" id="IPR044068">
    <property type="entry name" value="CB"/>
</dbReference>
<dbReference type="Gene3D" id="1.10.150.130">
    <property type="match status" value="1"/>
</dbReference>
<dbReference type="CDD" id="cd01189">
    <property type="entry name" value="INT_ICEBs1_C_like"/>
    <property type="match status" value="1"/>
</dbReference>
<evidence type="ECO:0000256" key="3">
    <source>
        <dbReference type="PROSITE-ProRule" id="PRU01248"/>
    </source>
</evidence>
<dbReference type="PROSITE" id="PS51898">
    <property type="entry name" value="TYR_RECOMBINASE"/>
    <property type="match status" value="1"/>
</dbReference>
<evidence type="ECO:0000259" key="5">
    <source>
        <dbReference type="PROSITE" id="PS51900"/>
    </source>
</evidence>
<organism evidence="6 7">
    <name type="scientific">Planomonospora parontospora</name>
    <dbReference type="NCBI Taxonomy" id="58119"/>
    <lineage>
        <taxon>Bacteria</taxon>
        <taxon>Bacillati</taxon>
        <taxon>Actinomycetota</taxon>
        <taxon>Actinomycetes</taxon>
        <taxon>Streptosporangiales</taxon>
        <taxon>Streptosporangiaceae</taxon>
        <taxon>Planomonospora</taxon>
    </lineage>
</organism>
<dbReference type="SUPFAM" id="SSF56349">
    <property type="entry name" value="DNA breaking-rejoining enzymes"/>
    <property type="match status" value="1"/>
</dbReference>
<dbReference type="PROSITE" id="PS51900">
    <property type="entry name" value="CB"/>
    <property type="match status" value="1"/>
</dbReference>
<evidence type="ECO:0000256" key="2">
    <source>
        <dbReference type="ARBA" id="ARBA00023172"/>
    </source>
</evidence>
<dbReference type="Proteomes" id="UP000627984">
    <property type="component" value="Unassembled WGS sequence"/>
</dbReference>
<evidence type="ECO:0000259" key="4">
    <source>
        <dbReference type="PROSITE" id="PS51898"/>
    </source>
</evidence>
<dbReference type="GO" id="GO:0006310">
    <property type="term" value="P:DNA recombination"/>
    <property type="evidence" value="ECO:0007669"/>
    <property type="project" value="UniProtKB-KW"/>
</dbReference>
<dbReference type="InterPro" id="IPR011010">
    <property type="entry name" value="DNA_brk_join_enz"/>
</dbReference>
<dbReference type="InterPro" id="IPR013762">
    <property type="entry name" value="Integrase-like_cat_sf"/>
</dbReference>
<dbReference type="Gene3D" id="1.10.443.10">
    <property type="entry name" value="Intergrase catalytic core"/>
    <property type="match status" value="1"/>
</dbReference>
<evidence type="ECO:0000256" key="1">
    <source>
        <dbReference type="ARBA" id="ARBA00023125"/>
    </source>
</evidence>
<gene>
    <name evidence="6" type="ORF">GCM10010126_67910</name>
</gene>
<evidence type="ECO:0000313" key="7">
    <source>
        <dbReference type="Proteomes" id="UP000627984"/>
    </source>
</evidence>
<dbReference type="PANTHER" id="PTHR30349:SF91">
    <property type="entry name" value="INTA PROTEIN"/>
    <property type="match status" value="1"/>
</dbReference>
<protein>
    <submittedName>
        <fullName evidence="6">Site-specific integrase</fullName>
    </submittedName>
</protein>
<evidence type="ECO:0000313" key="6">
    <source>
        <dbReference type="EMBL" id="GGK98938.1"/>
    </source>
</evidence>
<dbReference type="EMBL" id="BMQD01000044">
    <property type="protein sequence ID" value="GGK98938.1"/>
    <property type="molecule type" value="Genomic_DNA"/>
</dbReference>
<keyword evidence="2" id="KW-0233">DNA recombination</keyword>
<dbReference type="InterPro" id="IPR050090">
    <property type="entry name" value="Tyrosine_recombinase_XerCD"/>
</dbReference>
<proteinExistence type="predicted"/>
<sequence length="404" mass="45295">MTTPKATRRPRGEDAIYFDEAKHLWVGAVTVGFEPNGRRIRRKVSVKLPREAEGKAKAEIRKKLRELRVEIEAGVFTPEKYTVEQCVRDWLKAGLKDRSPRTVATLTTLAEKHLIPRIGKAKLKTLKADDVDRWLEVLATTPQTKESGGREGEPLATRTIVTILSILRRSIREAQRRDLVLKNVAGLVTPPKGGTGRPSRALSIEQADALKEAARQHRWGPYFIVSVTQGLRTEEARALTWDRVHLEAEEDLPPRIEVWQSVRDHGDTKTKRSRRTIALCAEAVEALRTQRKLQAAARLKSRQPWQDNGLVFTTRVGTALDSAAVRRAMNDIVRAAGISGHWSPRELRHTFASILSDNGLPLEEIADLMGHAGPHITGAVYRKQIKPVIRKGAEIMDEVLKQAL</sequence>
<dbReference type="GO" id="GO:0003677">
    <property type="term" value="F:DNA binding"/>
    <property type="evidence" value="ECO:0007669"/>
    <property type="project" value="UniProtKB-UniRule"/>
</dbReference>
<dbReference type="RefSeq" id="WP_191898460.1">
    <property type="nucleotide sequence ID" value="NZ_BMQD01000044.1"/>
</dbReference>
<feature type="domain" description="Tyr recombinase" evidence="4">
    <location>
        <begin position="197"/>
        <end position="397"/>
    </location>
</feature>
<feature type="domain" description="Core-binding (CB)" evidence="5">
    <location>
        <begin position="81"/>
        <end position="175"/>
    </location>
</feature>
<name>A0AA37BPC2_9ACTN</name>
<reference evidence="6" key="2">
    <citation type="submission" date="2022-09" db="EMBL/GenBank/DDBJ databases">
        <authorList>
            <person name="Sun Q."/>
            <person name="Ohkuma M."/>
        </authorList>
    </citation>
    <scope>NUCLEOTIDE SEQUENCE</scope>
    <source>
        <strain evidence="6">JCM 3093</strain>
    </source>
</reference>
<reference evidence="6" key="1">
    <citation type="journal article" date="2014" name="Int. J. Syst. Evol. Microbiol.">
        <title>Complete genome sequence of Corynebacterium casei LMG S-19264T (=DSM 44701T), isolated from a smear-ripened cheese.</title>
        <authorList>
            <consortium name="US DOE Joint Genome Institute (JGI-PGF)"/>
            <person name="Walter F."/>
            <person name="Albersmeier A."/>
            <person name="Kalinowski J."/>
            <person name="Ruckert C."/>
        </authorList>
    </citation>
    <scope>NUCLEOTIDE SEQUENCE</scope>
    <source>
        <strain evidence="6">JCM 3093</strain>
    </source>
</reference>
<dbReference type="Pfam" id="PF00589">
    <property type="entry name" value="Phage_integrase"/>
    <property type="match status" value="1"/>
</dbReference>
<dbReference type="PANTHER" id="PTHR30349">
    <property type="entry name" value="PHAGE INTEGRASE-RELATED"/>
    <property type="match status" value="1"/>
</dbReference>
<dbReference type="InterPro" id="IPR010998">
    <property type="entry name" value="Integrase_recombinase_N"/>
</dbReference>
<dbReference type="InterPro" id="IPR002104">
    <property type="entry name" value="Integrase_catalytic"/>
</dbReference>
<comment type="caution">
    <text evidence="6">The sequence shown here is derived from an EMBL/GenBank/DDBJ whole genome shotgun (WGS) entry which is preliminary data.</text>
</comment>
<keyword evidence="1 3" id="KW-0238">DNA-binding</keyword>
<accession>A0AA37BPC2</accession>